<evidence type="ECO:0000313" key="5">
    <source>
        <dbReference type="EMBL" id="AKX60170.1"/>
    </source>
</evidence>
<feature type="domain" description="Xylose isomerase-like TIM barrel" evidence="4">
    <location>
        <begin position="20"/>
        <end position="247"/>
    </location>
</feature>
<keyword evidence="6" id="KW-1185">Reference proteome</keyword>
<dbReference type="GO" id="GO:0008903">
    <property type="term" value="F:hydroxypyruvate isomerase activity"/>
    <property type="evidence" value="ECO:0007669"/>
    <property type="project" value="TreeGrafter"/>
</dbReference>
<organism evidence="5 6">
    <name type="scientific">Thiopseudomonas alkaliphila</name>
    <dbReference type="NCBI Taxonomy" id="1697053"/>
    <lineage>
        <taxon>Bacteria</taxon>
        <taxon>Pseudomonadati</taxon>
        <taxon>Pseudomonadota</taxon>
        <taxon>Gammaproteobacteria</taxon>
        <taxon>Pseudomonadales</taxon>
        <taxon>Pseudomonadaceae</taxon>
        <taxon>Thiopseudomonas</taxon>
    </lineage>
</organism>
<dbReference type="InterPro" id="IPR036237">
    <property type="entry name" value="Xyl_isomerase-like_sf"/>
</dbReference>
<dbReference type="PANTHER" id="PTHR43489">
    <property type="entry name" value="ISOMERASE"/>
    <property type="match status" value="1"/>
</dbReference>
<evidence type="ECO:0000256" key="3">
    <source>
        <dbReference type="PIRSR" id="PIRSR006241-50"/>
    </source>
</evidence>
<evidence type="ECO:0000313" key="6">
    <source>
        <dbReference type="Proteomes" id="UP000063953"/>
    </source>
</evidence>
<name>A0A0K1XFK9_9GAMM</name>
<dbReference type="EMBL" id="CP012365">
    <property type="protein sequence ID" value="AKX60170.1"/>
    <property type="molecule type" value="Genomic_DNA"/>
</dbReference>
<evidence type="ECO:0000259" key="4">
    <source>
        <dbReference type="Pfam" id="PF01261"/>
    </source>
</evidence>
<dbReference type="Pfam" id="PF01261">
    <property type="entry name" value="AP_endonuc_2"/>
    <property type="match status" value="1"/>
</dbReference>
<gene>
    <name evidence="5" type="ORF">AKN88_09690</name>
</gene>
<evidence type="ECO:0000256" key="1">
    <source>
        <dbReference type="ARBA" id="ARBA00023235"/>
    </source>
</evidence>
<dbReference type="InterPro" id="IPR026040">
    <property type="entry name" value="HyI-like"/>
</dbReference>
<dbReference type="InterPro" id="IPR050417">
    <property type="entry name" value="Sugar_Epim/Isomerase"/>
</dbReference>
<dbReference type="AlphaFoldDB" id="A0A0K1XFK9"/>
<sequence>MQLVANLSLLFTELPLLARLQAAKAAGFDAVEIQFPYEVPALQLKQELQRCDLTLALINLPAGDLMQGGLGLACRVEQQAAFRQALDQAVSYALVVQPKMVNVLAGRIVSEEERAIATQHLVTNLQRAINAFQPLQIKVVCEAINPLDMPNFLINTPEQLLAVMQAVESEYCLAQLDIYHMARQGLDLVQSIEKLAAYLGHVQFADCPGRGEPGSGQLDFTQVLTTLKSVGYQGYLSAEYIPQHATTDSLLWKSVFEKQLKR</sequence>
<dbReference type="Gene3D" id="3.20.20.150">
    <property type="entry name" value="Divalent-metal-dependent TIM barrel enzymes"/>
    <property type="match status" value="1"/>
</dbReference>
<dbReference type="STRING" id="1697053.AKN87_00185"/>
<reference evidence="5 6" key="1">
    <citation type="journal article" date="2015" name="Genome Announc.">
        <title>Genome Sequences of Oblitimonas alkaliphila gen. nov. sp. nov. (Proposed), a Novel Bacterium of the Pseudomonadaceae Family.</title>
        <authorList>
            <person name="Lauer A.C."/>
            <person name="Nicholson A.C."/>
            <person name="Humrighouse B.W."/>
            <person name="Emery B."/>
            <person name="Drobish A."/>
            <person name="Juieng P."/>
            <person name="Loparev V."/>
            <person name="McQuiston J.R."/>
        </authorList>
    </citation>
    <scope>NUCLEOTIDE SEQUENCE [LARGE SCALE GENOMIC DNA]</scope>
    <source>
        <strain evidence="5 6">E5571</strain>
    </source>
</reference>
<dbReference type="RefSeq" id="WP_053101471.1">
    <property type="nucleotide sequence ID" value="NZ_CP012365.1"/>
</dbReference>
<keyword evidence="5" id="KW-0670">Pyruvate</keyword>
<evidence type="ECO:0000256" key="2">
    <source>
        <dbReference type="PIRNR" id="PIRNR006241"/>
    </source>
</evidence>
<keyword evidence="1 2" id="KW-0413">Isomerase</keyword>
<dbReference type="InterPro" id="IPR013022">
    <property type="entry name" value="Xyl_isomerase-like_TIM-brl"/>
</dbReference>
<dbReference type="GO" id="GO:0046487">
    <property type="term" value="P:glyoxylate metabolic process"/>
    <property type="evidence" value="ECO:0007669"/>
    <property type="project" value="TreeGrafter"/>
</dbReference>
<protein>
    <submittedName>
        <fullName evidence="5">Hydroxypyruvate isomerase</fullName>
    </submittedName>
</protein>
<comment type="similarity">
    <text evidence="2">Belongs to the hyi family.</text>
</comment>
<dbReference type="PATRIC" id="fig|1698449.3.peg.1945"/>
<feature type="active site" description="Proton donor/acceptor" evidence="3">
    <location>
        <position position="239"/>
    </location>
</feature>
<accession>A0A0K1XFK9</accession>
<dbReference type="PIRSF" id="PIRSF006241">
    <property type="entry name" value="HyI"/>
    <property type="match status" value="1"/>
</dbReference>
<dbReference type="SUPFAM" id="SSF51658">
    <property type="entry name" value="Xylose isomerase-like"/>
    <property type="match status" value="1"/>
</dbReference>
<feature type="active site" description="Proton donor/acceptor" evidence="3">
    <location>
        <position position="142"/>
    </location>
</feature>
<dbReference type="PANTHER" id="PTHR43489:SF6">
    <property type="entry name" value="HYDROXYPYRUVATE ISOMERASE-RELATED"/>
    <property type="match status" value="1"/>
</dbReference>
<proteinExistence type="inferred from homology"/>
<dbReference type="Proteomes" id="UP000063953">
    <property type="component" value="Chromosome"/>
</dbReference>